<reference evidence="11 12" key="1">
    <citation type="submission" date="2024-06" db="EMBL/GenBank/DDBJ databases">
        <title>Complete genome of Phlyctema vagabunda strain 19-DSS-EL-015.</title>
        <authorList>
            <person name="Fiorenzani C."/>
        </authorList>
    </citation>
    <scope>NUCLEOTIDE SEQUENCE [LARGE SCALE GENOMIC DNA]</scope>
    <source>
        <strain evidence="11 12">19-DSS-EL-015</strain>
    </source>
</reference>
<protein>
    <recommendedName>
        <fullName evidence="10">Bromo domain-containing protein</fullName>
    </recommendedName>
</protein>
<feature type="region of interest" description="Disordered" evidence="9">
    <location>
        <begin position="149"/>
        <end position="219"/>
    </location>
</feature>
<keyword evidence="3" id="KW-0156">Chromatin regulator</keyword>
<dbReference type="InterPro" id="IPR036427">
    <property type="entry name" value="Bromodomain-like_sf"/>
</dbReference>
<dbReference type="InterPro" id="IPR037382">
    <property type="entry name" value="Rsc/polybromo"/>
</dbReference>
<evidence type="ECO:0000256" key="3">
    <source>
        <dbReference type="ARBA" id="ARBA00022853"/>
    </source>
</evidence>
<evidence type="ECO:0000256" key="6">
    <source>
        <dbReference type="ARBA" id="ARBA00023163"/>
    </source>
</evidence>
<accession>A0ABR4PFM7</accession>
<keyword evidence="2" id="KW-0677">Repeat</keyword>
<keyword evidence="5 8" id="KW-0103">Bromodomain</keyword>
<sequence>MDSKRKVNGGRVGATEELDDRATKRRKGPTEPDLSKGETRETVKEHGLAFLAEVKKLEERRRAIATAFLELPDKNEIPDYYDVIKLPIALSTIERKLRNNEFQTLTSLESYVLRMVQNAKDYNERGSQIYADAERIKKALVNYMTKHNPAHKKPNFVCQPTPIPGGASSLPSEADSDEDSKSDIRAPQTKKRGRPPKKAGTIVRVQSRRSSATPATGEGKFSSINSANLNFQQAQEKLVTDLIRYKEDPEDEFRYYEIFVNLPDRGLKDYYQKIPNPMSLNVMQNRVKGNHGKNTVAGVSDYKSWATFEEDMSLIWKNAKHYNEDGSEIFNLATEFEIFFRKAVREAKQAVPDPIVPKIKLKLPQAAEPAPKITLKLGGKSSPVPSPAPQVNGSNGATLAARRNPFGNSAVTATPLPSLDQLERARSKSGSAASPTPSNPTKVKNEEGARNSPAILPSASQTLSGTRTPSQSVSTPPVTGMPPPTAASNLQNSYTASGYAQSFNHSQYAAPVPPFESKFRPVGKGAADAMITNLSVATHPGLNISQHFRITLPPSETMAQQSVTINLPSTHYYLQIKPTIAPSLLERQYKLFVTSGTQRLLAMPTIPGHSVDQRHPLFETRILPGVNRIEIELIAALPRGTVKPVNGSDIELEKITIFANLLT</sequence>
<evidence type="ECO:0000256" key="7">
    <source>
        <dbReference type="ARBA" id="ARBA00023242"/>
    </source>
</evidence>
<dbReference type="InterPro" id="IPR054551">
    <property type="entry name" value="RSC4_Ig-like"/>
</dbReference>
<feature type="compositionally biased region" description="Polar residues" evidence="9">
    <location>
        <begin position="458"/>
        <end position="477"/>
    </location>
</feature>
<keyword evidence="12" id="KW-1185">Reference proteome</keyword>
<dbReference type="Gene3D" id="1.20.920.10">
    <property type="entry name" value="Bromodomain-like"/>
    <property type="match status" value="2"/>
</dbReference>
<evidence type="ECO:0000256" key="5">
    <source>
        <dbReference type="ARBA" id="ARBA00023117"/>
    </source>
</evidence>
<feature type="compositionally biased region" description="Basic and acidic residues" evidence="9">
    <location>
        <begin position="28"/>
        <end position="41"/>
    </location>
</feature>
<dbReference type="CDD" id="cd04369">
    <property type="entry name" value="Bromodomain"/>
    <property type="match status" value="2"/>
</dbReference>
<evidence type="ECO:0000313" key="11">
    <source>
        <dbReference type="EMBL" id="KAL3422143.1"/>
    </source>
</evidence>
<dbReference type="SUPFAM" id="SSF47370">
    <property type="entry name" value="Bromodomain"/>
    <property type="match status" value="2"/>
</dbReference>
<dbReference type="EMBL" id="JBFCZG010000005">
    <property type="protein sequence ID" value="KAL3422143.1"/>
    <property type="molecule type" value="Genomic_DNA"/>
</dbReference>
<name>A0ABR4PFM7_9HELO</name>
<evidence type="ECO:0000256" key="4">
    <source>
        <dbReference type="ARBA" id="ARBA00023015"/>
    </source>
</evidence>
<feature type="region of interest" description="Disordered" evidence="9">
    <location>
        <begin position="1"/>
        <end position="41"/>
    </location>
</feature>
<evidence type="ECO:0000256" key="2">
    <source>
        <dbReference type="ARBA" id="ARBA00022737"/>
    </source>
</evidence>
<feature type="compositionally biased region" description="Polar residues" evidence="9">
    <location>
        <begin position="428"/>
        <end position="442"/>
    </location>
</feature>
<dbReference type="SMART" id="SM00297">
    <property type="entry name" value="BROMO"/>
    <property type="match status" value="2"/>
</dbReference>
<dbReference type="PANTHER" id="PTHR16062">
    <property type="entry name" value="SWI/SNF-RELATED"/>
    <property type="match status" value="1"/>
</dbReference>
<evidence type="ECO:0000259" key="10">
    <source>
        <dbReference type="PROSITE" id="PS50014"/>
    </source>
</evidence>
<evidence type="ECO:0000256" key="1">
    <source>
        <dbReference type="ARBA" id="ARBA00004123"/>
    </source>
</evidence>
<feature type="domain" description="Bromo" evidence="10">
    <location>
        <begin position="60"/>
        <end position="130"/>
    </location>
</feature>
<organism evidence="11 12">
    <name type="scientific">Phlyctema vagabunda</name>
    <dbReference type="NCBI Taxonomy" id="108571"/>
    <lineage>
        <taxon>Eukaryota</taxon>
        <taxon>Fungi</taxon>
        <taxon>Dikarya</taxon>
        <taxon>Ascomycota</taxon>
        <taxon>Pezizomycotina</taxon>
        <taxon>Leotiomycetes</taxon>
        <taxon>Helotiales</taxon>
        <taxon>Dermateaceae</taxon>
        <taxon>Phlyctema</taxon>
    </lineage>
</organism>
<keyword evidence="4" id="KW-0805">Transcription regulation</keyword>
<dbReference type="PANTHER" id="PTHR16062:SF19">
    <property type="entry name" value="PROTEIN POLYBROMO-1"/>
    <property type="match status" value="1"/>
</dbReference>
<feature type="region of interest" description="Disordered" evidence="9">
    <location>
        <begin position="375"/>
        <end position="491"/>
    </location>
</feature>
<feature type="compositionally biased region" description="Basic residues" evidence="9">
    <location>
        <begin position="188"/>
        <end position="197"/>
    </location>
</feature>
<dbReference type="PROSITE" id="PS50014">
    <property type="entry name" value="BROMODOMAIN_2"/>
    <property type="match status" value="2"/>
</dbReference>
<comment type="caution">
    <text evidence="11">The sequence shown here is derived from an EMBL/GenBank/DDBJ whole genome shotgun (WGS) entry which is preliminary data.</text>
</comment>
<feature type="domain" description="Bromo" evidence="10">
    <location>
        <begin position="260"/>
        <end position="330"/>
    </location>
</feature>
<dbReference type="InterPro" id="IPR001487">
    <property type="entry name" value="Bromodomain"/>
</dbReference>
<dbReference type="Proteomes" id="UP001629113">
    <property type="component" value="Unassembled WGS sequence"/>
</dbReference>
<evidence type="ECO:0000256" key="9">
    <source>
        <dbReference type="SAM" id="MobiDB-lite"/>
    </source>
</evidence>
<comment type="subcellular location">
    <subcellularLocation>
        <location evidence="1">Nucleus</location>
    </subcellularLocation>
</comment>
<dbReference type="PRINTS" id="PR00503">
    <property type="entry name" value="BROMODOMAIN"/>
</dbReference>
<keyword evidence="6" id="KW-0804">Transcription</keyword>
<gene>
    <name evidence="11" type="ORF">PVAG01_06299</name>
</gene>
<evidence type="ECO:0000256" key="8">
    <source>
        <dbReference type="PROSITE-ProRule" id="PRU00035"/>
    </source>
</evidence>
<evidence type="ECO:0000313" key="12">
    <source>
        <dbReference type="Proteomes" id="UP001629113"/>
    </source>
</evidence>
<dbReference type="Pfam" id="PF22994">
    <property type="entry name" value="RSC4_Ig_like"/>
    <property type="match status" value="1"/>
</dbReference>
<keyword evidence="7" id="KW-0539">Nucleus</keyword>
<dbReference type="Pfam" id="PF00439">
    <property type="entry name" value="Bromodomain"/>
    <property type="match status" value="2"/>
</dbReference>
<proteinExistence type="predicted"/>